<proteinExistence type="inferred from homology"/>
<feature type="region of interest" description="Disordered" evidence="14">
    <location>
        <begin position="110"/>
        <end position="138"/>
    </location>
</feature>
<dbReference type="Gene3D" id="2.170.130.10">
    <property type="entry name" value="TonB-dependent receptor, plug domain"/>
    <property type="match status" value="1"/>
</dbReference>
<evidence type="ECO:0000256" key="11">
    <source>
        <dbReference type="ARBA" id="ARBA00023237"/>
    </source>
</evidence>
<evidence type="ECO:0000313" key="18">
    <source>
        <dbReference type="Proteomes" id="UP000557392"/>
    </source>
</evidence>
<dbReference type="PROSITE" id="PS52016">
    <property type="entry name" value="TONB_DEPENDENT_REC_3"/>
    <property type="match status" value="1"/>
</dbReference>
<keyword evidence="6" id="KW-0732">Signal</keyword>
<reference evidence="17 18" key="1">
    <citation type="submission" date="2020-08" db="EMBL/GenBank/DDBJ databases">
        <title>Genomic Encyclopedia of Type Strains, Phase IV (KMG-IV): sequencing the most valuable type-strain genomes for metagenomic binning, comparative biology and taxonomic classification.</title>
        <authorList>
            <person name="Goeker M."/>
        </authorList>
    </citation>
    <scope>NUCLEOTIDE SEQUENCE [LARGE SCALE GENOMIC DNA]</scope>
    <source>
        <strain evidence="17 18">DSM 101806</strain>
    </source>
</reference>
<comment type="subcellular location">
    <subcellularLocation>
        <location evidence="1 12">Cell outer membrane</location>
        <topology evidence="1 12">Multi-pass membrane protein</topology>
    </subcellularLocation>
</comment>
<dbReference type="PANTHER" id="PTHR32552:SF89">
    <property type="entry name" value="CATECHOLATE SIDEROPHORE RECEPTOR FIU"/>
    <property type="match status" value="1"/>
</dbReference>
<evidence type="ECO:0000256" key="3">
    <source>
        <dbReference type="ARBA" id="ARBA00022452"/>
    </source>
</evidence>
<dbReference type="InterPro" id="IPR036942">
    <property type="entry name" value="Beta-barrel_TonB_sf"/>
</dbReference>
<keyword evidence="9 13" id="KW-0798">TonB box</keyword>
<evidence type="ECO:0000256" key="1">
    <source>
        <dbReference type="ARBA" id="ARBA00004571"/>
    </source>
</evidence>
<keyword evidence="11 12" id="KW-0998">Cell outer membrane</keyword>
<accession>A0A7W6JT87</accession>
<evidence type="ECO:0000256" key="14">
    <source>
        <dbReference type="SAM" id="MobiDB-lite"/>
    </source>
</evidence>
<keyword evidence="10 12" id="KW-0472">Membrane</keyword>
<keyword evidence="18" id="KW-1185">Reference proteome</keyword>
<comment type="caution">
    <text evidence="17">The sequence shown here is derived from an EMBL/GenBank/DDBJ whole genome shotgun (WGS) entry which is preliminary data.</text>
</comment>
<name>A0A7W6JT87_9SPHN</name>
<keyword evidence="3 12" id="KW-1134">Transmembrane beta strand</keyword>
<evidence type="ECO:0000256" key="13">
    <source>
        <dbReference type="RuleBase" id="RU003357"/>
    </source>
</evidence>
<feature type="compositionally biased region" description="Pro residues" evidence="14">
    <location>
        <begin position="118"/>
        <end position="136"/>
    </location>
</feature>
<dbReference type="SUPFAM" id="SSF56935">
    <property type="entry name" value="Porins"/>
    <property type="match status" value="1"/>
</dbReference>
<feature type="transmembrane region" description="Helical" evidence="15">
    <location>
        <begin position="12"/>
        <end position="33"/>
    </location>
</feature>
<dbReference type="InterPro" id="IPR039426">
    <property type="entry name" value="TonB-dep_rcpt-like"/>
</dbReference>
<dbReference type="InterPro" id="IPR011662">
    <property type="entry name" value="Secretin/TonB_short_N"/>
</dbReference>
<evidence type="ECO:0000256" key="15">
    <source>
        <dbReference type="SAM" id="Phobius"/>
    </source>
</evidence>
<gene>
    <name evidence="17" type="ORF">GGR46_001548</name>
</gene>
<evidence type="ECO:0000256" key="7">
    <source>
        <dbReference type="ARBA" id="ARBA00023004"/>
    </source>
</evidence>
<evidence type="ECO:0000256" key="8">
    <source>
        <dbReference type="ARBA" id="ARBA00023065"/>
    </source>
</evidence>
<evidence type="ECO:0000256" key="6">
    <source>
        <dbReference type="ARBA" id="ARBA00022729"/>
    </source>
</evidence>
<keyword evidence="17" id="KW-0675">Receptor</keyword>
<dbReference type="GO" id="GO:0015344">
    <property type="term" value="F:siderophore uptake transmembrane transporter activity"/>
    <property type="evidence" value="ECO:0007669"/>
    <property type="project" value="TreeGrafter"/>
</dbReference>
<dbReference type="PANTHER" id="PTHR32552">
    <property type="entry name" value="FERRICHROME IRON RECEPTOR-RELATED"/>
    <property type="match status" value="1"/>
</dbReference>
<keyword evidence="4" id="KW-0410">Iron transport</keyword>
<evidence type="ECO:0000256" key="5">
    <source>
        <dbReference type="ARBA" id="ARBA00022692"/>
    </source>
</evidence>
<dbReference type="Gene3D" id="3.55.50.30">
    <property type="match status" value="1"/>
</dbReference>
<keyword evidence="8" id="KW-0406">Ion transport</keyword>
<keyword evidence="15" id="KW-1133">Transmembrane helix</keyword>
<keyword evidence="2 12" id="KW-0813">Transport</keyword>
<dbReference type="RefSeq" id="WP_183996122.1">
    <property type="nucleotide sequence ID" value="NZ_JACIEH010000001.1"/>
</dbReference>
<comment type="similarity">
    <text evidence="12 13">Belongs to the TonB-dependent receptor family.</text>
</comment>
<dbReference type="Pfam" id="PF00593">
    <property type="entry name" value="TonB_dep_Rec_b-barrel"/>
    <property type="match status" value="1"/>
</dbReference>
<keyword evidence="7" id="KW-0408">Iron</keyword>
<dbReference type="InterPro" id="IPR000531">
    <property type="entry name" value="Beta-barrel_TonB"/>
</dbReference>
<dbReference type="EMBL" id="JACIEH010000001">
    <property type="protein sequence ID" value="MBB4098015.1"/>
    <property type="molecule type" value="Genomic_DNA"/>
</dbReference>
<evidence type="ECO:0000256" key="12">
    <source>
        <dbReference type="PROSITE-ProRule" id="PRU01360"/>
    </source>
</evidence>
<dbReference type="SMART" id="SM00965">
    <property type="entry name" value="STN"/>
    <property type="match status" value="1"/>
</dbReference>
<dbReference type="Gene3D" id="2.40.170.20">
    <property type="entry name" value="TonB-dependent receptor, beta-barrel domain"/>
    <property type="match status" value="1"/>
</dbReference>
<evidence type="ECO:0000259" key="16">
    <source>
        <dbReference type="SMART" id="SM00965"/>
    </source>
</evidence>
<evidence type="ECO:0000256" key="9">
    <source>
        <dbReference type="ARBA" id="ARBA00023077"/>
    </source>
</evidence>
<evidence type="ECO:0000256" key="10">
    <source>
        <dbReference type="ARBA" id="ARBA00023136"/>
    </source>
</evidence>
<organism evidence="17 18">
    <name type="scientific">Sphingomonas kyeonggiensis</name>
    <dbReference type="NCBI Taxonomy" id="1268553"/>
    <lineage>
        <taxon>Bacteria</taxon>
        <taxon>Pseudomonadati</taxon>
        <taxon>Pseudomonadota</taxon>
        <taxon>Alphaproteobacteria</taxon>
        <taxon>Sphingomonadales</taxon>
        <taxon>Sphingomonadaceae</taxon>
        <taxon>Sphingomonas</taxon>
    </lineage>
</organism>
<dbReference type="GO" id="GO:0009279">
    <property type="term" value="C:cell outer membrane"/>
    <property type="evidence" value="ECO:0007669"/>
    <property type="project" value="UniProtKB-SubCell"/>
</dbReference>
<dbReference type="Proteomes" id="UP000557392">
    <property type="component" value="Unassembled WGS sequence"/>
</dbReference>
<evidence type="ECO:0000256" key="4">
    <source>
        <dbReference type="ARBA" id="ARBA00022496"/>
    </source>
</evidence>
<keyword evidence="5 12" id="KW-0812">Transmembrane</keyword>
<dbReference type="InterPro" id="IPR037066">
    <property type="entry name" value="Plug_dom_sf"/>
</dbReference>
<dbReference type="AlphaFoldDB" id="A0A7W6JT87"/>
<evidence type="ECO:0000313" key="17">
    <source>
        <dbReference type="EMBL" id="MBB4098015.1"/>
    </source>
</evidence>
<feature type="domain" description="Secretin/TonB short N-terminal" evidence="16">
    <location>
        <begin position="59"/>
        <end position="110"/>
    </location>
</feature>
<evidence type="ECO:0000256" key="2">
    <source>
        <dbReference type="ARBA" id="ARBA00022448"/>
    </source>
</evidence>
<protein>
    <submittedName>
        <fullName evidence="17">Outer membrane receptor protein involved in Fe transport</fullName>
    </submittedName>
</protein>
<dbReference type="InterPro" id="IPR012910">
    <property type="entry name" value="Plug_dom"/>
</dbReference>
<dbReference type="Pfam" id="PF07715">
    <property type="entry name" value="Plug"/>
    <property type="match status" value="1"/>
</dbReference>
<dbReference type="Pfam" id="PF07660">
    <property type="entry name" value="STN"/>
    <property type="match status" value="1"/>
</dbReference>
<sequence>MRPIRASAILRIAHPAIASMGGVAMLWALPAAAQRAARFDIPAQNLATALDSFARQANVQLLYPYPVAAARRSAALRGEMPVRAALDRLLHGSGLEVARFGERTVTLRAAPVRKAKPAPAPRPPAQRKPAAPPAAPEAPVAEEIVVTGRAASTPLADTELSYAVTRIDADALARRGPLSTADLFKQIPGFWVESTGGEASNNVRSRGIPTDGYSSVALLEDGLPIQYDGGLGYLNTDQIHRLDATVARVEAVRGGPSAIFTPNAPGGSINFVTRTGLADPGYTLSATSGSFGYARIDGFAGIRLTPELGVSLGGLYRRADGLRDPGYTGDRGGQIRAGIDYDDGRARLSFNVKRLDDRVVLYLPVPLRLDDRGTVRGIPGFDPLRNTLAGPDNVAVAFETPSGPRLFDLSQGTRSRITFYTLSGRYAFDAATALEVKARLRTGSTLRNGLFPVGRPMGGDDYLASVRSQLAAAYPALAVVRIRYADGGEAFQPASNGNGLVASANLLSVAMPMREFVIDARLTHSFDRWGHHEFAAGATHDDARLDFDRAMGTVLLDIRGQARRLDVIALDGNGNQIGALTDNGFTRYGSLFDNAVLRSSNLAFYLADEWKIAPHWRVDLGMRWEHVGIGGRMEPAAPIDLGDSATLADNAVLTGTGTFTPIRRRFSGWSGTAGVNFTPSRHAGLFARLTRIARLPSATEFTSTPNRTDEAIVPIVMAEAGLILHHRSWNLSAVAFRTRFKRLPFTDYRFDPQTNAYLNRTSIADTATLGLELAGHVELAGPLALDMQATLQDPRYRNFSYTELVSGQPVSRDATGNRLIRVPRLSLSATPSLKLFAGRLRLDMELVHHSERFADIANTQRLPAFSLINVNANAKLTGHSTLALHITNLTNTLGLTEGNPRLGAFDTGGTGSRYFFARPEFGRTARMVLSLAF</sequence>